<dbReference type="GO" id="GO:0016020">
    <property type="term" value="C:membrane"/>
    <property type="evidence" value="ECO:0007669"/>
    <property type="project" value="TreeGrafter"/>
</dbReference>
<organism evidence="4 5">
    <name type="scientific">Tolypothrix tenuis PCC 7101</name>
    <dbReference type="NCBI Taxonomy" id="231146"/>
    <lineage>
        <taxon>Bacteria</taxon>
        <taxon>Bacillati</taxon>
        <taxon>Cyanobacteriota</taxon>
        <taxon>Cyanophyceae</taxon>
        <taxon>Nostocales</taxon>
        <taxon>Tolypothrichaceae</taxon>
        <taxon>Tolypothrix</taxon>
    </lineage>
</organism>
<keyword evidence="5" id="KW-1185">Reference proteome</keyword>
<evidence type="ECO:0000313" key="5">
    <source>
        <dbReference type="Proteomes" id="UP000218785"/>
    </source>
</evidence>
<dbReference type="EMBL" id="AP018248">
    <property type="protein sequence ID" value="BAY97348.1"/>
    <property type="molecule type" value="Genomic_DNA"/>
</dbReference>
<sequence>MKLEGSVVLVTGASGGIGKEFIQGLLAAGVAKIYAAARKVEALENLKAANPDKIVPIKLDVTNLAQVNEAAAQYHDVNVLINNAGITRDQGVISAPDIDGARQEMETNYFGTMAMCRAFAPVLKANGGGVIVNLISLLGKINLPFMGTYCASKAAELSLTQCVRAELAAQGTLVVGVMPGTVDTAFAKDYPPPKVAPAEVVRVALDAVINEVEDVYPGDQATYLSAELLRDPKGLEKQLAGMLPGILEQLKQQ</sequence>
<gene>
    <name evidence="4" type="ORF">NIES37_12860</name>
</gene>
<evidence type="ECO:0000256" key="1">
    <source>
        <dbReference type="ARBA" id="ARBA00006484"/>
    </source>
</evidence>
<protein>
    <submittedName>
        <fullName evidence="4">Short-chain dehydrogenase/reductase SDR</fullName>
    </submittedName>
</protein>
<keyword evidence="2" id="KW-0560">Oxidoreductase</keyword>
<dbReference type="InterPro" id="IPR036291">
    <property type="entry name" value="NAD(P)-bd_dom_sf"/>
</dbReference>
<dbReference type="AlphaFoldDB" id="A0A1Z4MV46"/>
<dbReference type="Pfam" id="PF00106">
    <property type="entry name" value="adh_short"/>
    <property type="match status" value="1"/>
</dbReference>
<dbReference type="PANTHER" id="PTHR44196">
    <property type="entry name" value="DEHYDROGENASE/REDUCTASE SDR FAMILY MEMBER 7B"/>
    <property type="match status" value="1"/>
</dbReference>
<dbReference type="Proteomes" id="UP000218785">
    <property type="component" value="Chromosome"/>
</dbReference>
<dbReference type="NCBIfam" id="NF006118">
    <property type="entry name" value="PRK08264.1-4"/>
    <property type="match status" value="1"/>
</dbReference>
<dbReference type="PRINTS" id="PR00081">
    <property type="entry name" value="GDHRDH"/>
</dbReference>
<reference evidence="4 5" key="1">
    <citation type="submission" date="2017-06" db="EMBL/GenBank/DDBJ databases">
        <title>Genome sequencing of cyanobaciteial culture collection at National Institute for Environmental Studies (NIES).</title>
        <authorList>
            <person name="Hirose Y."/>
            <person name="Shimura Y."/>
            <person name="Fujisawa T."/>
            <person name="Nakamura Y."/>
            <person name="Kawachi M."/>
        </authorList>
    </citation>
    <scope>NUCLEOTIDE SEQUENCE [LARGE SCALE GENOMIC DNA]</scope>
    <source>
        <strain evidence="4 5">NIES-37</strain>
    </source>
</reference>
<dbReference type="KEGG" id="ttq:NIES37_12860"/>
<dbReference type="InterPro" id="IPR002347">
    <property type="entry name" value="SDR_fam"/>
</dbReference>
<name>A0A1Z4MV46_9CYAN</name>
<dbReference type="SUPFAM" id="SSF51735">
    <property type="entry name" value="NAD(P)-binding Rossmann-fold domains"/>
    <property type="match status" value="1"/>
</dbReference>
<comment type="similarity">
    <text evidence="1 3">Belongs to the short-chain dehydrogenases/reductases (SDR) family.</text>
</comment>
<dbReference type="GO" id="GO:0016491">
    <property type="term" value="F:oxidoreductase activity"/>
    <property type="evidence" value="ECO:0007669"/>
    <property type="project" value="UniProtKB-KW"/>
</dbReference>
<dbReference type="PANTHER" id="PTHR44196:SF1">
    <property type="entry name" value="DEHYDROGENASE_REDUCTASE SDR FAMILY MEMBER 7B"/>
    <property type="match status" value="1"/>
</dbReference>
<dbReference type="Gene3D" id="3.40.50.720">
    <property type="entry name" value="NAD(P)-binding Rossmann-like Domain"/>
    <property type="match status" value="1"/>
</dbReference>
<evidence type="ECO:0000313" key="4">
    <source>
        <dbReference type="EMBL" id="BAY97348.1"/>
    </source>
</evidence>
<accession>A0A1Z4MV46</accession>
<dbReference type="PRINTS" id="PR00080">
    <property type="entry name" value="SDRFAMILY"/>
</dbReference>
<dbReference type="RefSeq" id="WP_096574417.1">
    <property type="nucleotide sequence ID" value="NZ_CAWNJS010000001.1"/>
</dbReference>
<evidence type="ECO:0000256" key="2">
    <source>
        <dbReference type="ARBA" id="ARBA00023002"/>
    </source>
</evidence>
<evidence type="ECO:0000256" key="3">
    <source>
        <dbReference type="RuleBase" id="RU000363"/>
    </source>
</evidence>
<proteinExistence type="inferred from homology"/>